<evidence type="ECO:0000313" key="3">
    <source>
        <dbReference type="EMBL" id="EJZ82470.1"/>
    </source>
</evidence>
<evidence type="ECO:0000313" key="4">
    <source>
        <dbReference type="Proteomes" id="UP000006078"/>
    </source>
</evidence>
<evidence type="ECO:0000313" key="2">
    <source>
        <dbReference type="EMBL" id="CCI83535.1"/>
    </source>
</evidence>
<dbReference type="Proteomes" id="UP000011016">
    <property type="component" value="Unassembled WGS sequence"/>
</dbReference>
<dbReference type="EMBL" id="CAJZ01000114">
    <property type="protein sequence ID" value="CCI83535.1"/>
    <property type="molecule type" value="Genomic_DNA"/>
</dbReference>
<dbReference type="AlphaFoldDB" id="I7KJC5"/>
<dbReference type="PATRIC" id="fig|883169.3.peg.665"/>
<dbReference type="Gene3D" id="1.10.10.10">
    <property type="entry name" value="Winged helix-like DNA-binding domain superfamily/Winged helix DNA-binding domain"/>
    <property type="match status" value="1"/>
</dbReference>
<dbReference type="SUPFAM" id="SSF46785">
    <property type="entry name" value="Winged helix' DNA-binding domain"/>
    <property type="match status" value="1"/>
</dbReference>
<evidence type="ECO:0000313" key="5">
    <source>
        <dbReference type="Proteomes" id="UP000011016"/>
    </source>
</evidence>
<reference evidence="2 5" key="1">
    <citation type="journal article" date="2012" name="J. Bacteriol.">
        <title>Draft Genome Sequence of Turicella otitidis ATCC 51513, Isolated from Middle Ear Fluid from a Child with Otitis Media.</title>
        <authorList>
            <person name="Brinkrolf K."/>
            <person name="Schneider J."/>
            <person name="Knecht M."/>
            <person name="Ruckert C."/>
            <person name="Tauch A."/>
        </authorList>
    </citation>
    <scope>NUCLEOTIDE SEQUENCE [LARGE SCALE GENOMIC DNA]</scope>
    <source>
        <strain evidence="2 5">ATCC 51513</strain>
    </source>
</reference>
<dbReference type="OrthoDB" id="3375207at2"/>
<dbReference type="Pfam" id="PF12840">
    <property type="entry name" value="HTH_20"/>
    <property type="match status" value="1"/>
</dbReference>
<dbReference type="RefSeq" id="WP_004600585.1">
    <property type="nucleotide sequence ID" value="NZ_HF541866.1"/>
</dbReference>
<name>I7KJC5_9CORY</name>
<sequence>MATSPARGAASSRPAPRDPEQDTRQQVLSTLLTRGPQTAAQVADELGLRAAGVRRHLDNLRYDGLVEKTDPPRVGSNPTAGRGRPAKAYRLTERGRAGFGDDYGSVAHRALELLDETAGRQAVCRLAEERIEEILAGVPRPSGESREELEETARAVARAFDRHGYAATVTFAKGGIQINQHHCPIARLAEAYPEMCEAEHEAISRRTGRRVLPLASIVAGHGVCTTHIPLEVLAPGSADP</sequence>
<feature type="region of interest" description="Disordered" evidence="1">
    <location>
        <begin position="64"/>
        <end position="85"/>
    </location>
</feature>
<dbReference type="CDD" id="cd00090">
    <property type="entry name" value="HTH_ARSR"/>
    <property type="match status" value="1"/>
</dbReference>
<feature type="compositionally biased region" description="Low complexity" evidence="1">
    <location>
        <begin position="1"/>
        <end position="14"/>
    </location>
</feature>
<dbReference type="STRING" id="29321.AAV33_00120"/>
<accession>I7KJC5</accession>
<keyword evidence="4" id="KW-1185">Reference proteome</keyword>
<dbReference type="EMBL" id="AHAE01000032">
    <property type="protein sequence ID" value="EJZ82470.1"/>
    <property type="molecule type" value="Genomic_DNA"/>
</dbReference>
<dbReference type="InterPro" id="IPR011991">
    <property type="entry name" value="ArsR-like_HTH"/>
</dbReference>
<dbReference type="InterPro" id="IPR036390">
    <property type="entry name" value="WH_DNA-bd_sf"/>
</dbReference>
<feature type="region of interest" description="Disordered" evidence="1">
    <location>
        <begin position="1"/>
        <end position="24"/>
    </location>
</feature>
<dbReference type="Proteomes" id="UP000006078">
    <property type="component" value="Unassembled WGS sequence"/>
</dbReference>
<organism evidence="2 5">
    <name type="scientific">Corynebacterium otitidis ATCC 51513</name>
    <dbReference type="NCBI Taxonomy" id="883169"/>
    <lineage>
        <taxon>Bacteria</taxon>
        <taxon>Bacillati</taxon>
        <taxon>Actinomycetota</taxon>
        <taxon>Actinomycetes</taxon>
        <taxon>Mycobacteriales</taxon>
        <taxon>Corynebacteriaceae</taxon>
        <taxon>Corynebacterium</taxon>
    </lineage>
</organism>
<comment type="caution">
    <text evidence="2">The sequence shown here is derived from an EMBL/GenBank/DDBJ whole genome shotgun (WGS) entry which is preliminary data.</text>
</comment>
<dbReference type="eggNOG" id="COG2345">
    <property type="taxonomic scope" value="Bacteria"/>
</dbReference>
<reference evidence="3 4" key="2">
    <citation type="submission" date="2012-08" db="EMBL/GenBank/DDBJ databases">
        <title>The Genome Sequence of Turicella otitidis ATCC 51513.</title>
        <authorList>
            <consortium name="The Broad Institute Genome Sequencing Platform"/>
            <person name="Earl A."/>
            <person name="Ward D."/>
            <person name="Feldgarden M."/>
            <person name="Gevers D."/>
            <person name="Huys G."/>
            <person name="Walker B."/>
            <person name="Young S.K."/>
            <person name="Zeng Q."/>
            <person name="Gargeya S."/>
            <person name="Fitzgerald M."/>
            <person name="Haas B."/>
            <person name="Abouelleil A."/>
            <person name="Alvarado L."/>
            <person name="Arachchi H.M."/>
            <person name="Berlin A.M."/>
            <person name="Chapman S.B."/>
            <person name="Goldberg J."/>
            <person name="Griggs A."/>
            <person name="Gujja S."/>
            <person name="Hansen M."/>
            <person name="Howarth C."/>
            <person name="Imamovic A."/>
            <person name="Larimer J."/>
            <person name="McCowen C."/>
            <person name="Montmayeur A."/>
            <person name="Murphy C."/>
            <person name="Neiman D."/>
            <person name="Pearson M."/>
            <person name="Priest M."/>
            <person name="Roberts A."/>
            <person name="Saif S."/>
            <person name="Shea T."/>
            <person name="Sisk P."/>
            <person name="Sykes S."/>
            <person name="Wortman J."/>
            <person name="Nusbaum C."/>
            <person name="Birren B."/>
        </authorList>
    </citation>
    <scope>NUCLEOTIDE SEQUENCE [LARGE SCALE GENOMIC DNA]</scope>
    <source>
        <strain evidence="3 4">ATCC 51513</strain>
    </source>
</reference>
<protein>
    <submittedName>
        <fullName evidence="2">Transcriptional regulator</fullName>
    </submittedName>
</protein>
<dbReference type="HOGENOM" id="CLU_078469_0_0_11"/>
<proteinExistence type="predicted"/>
<evidence type="ECO:0000256" key="1">
    <source>
        <dbReference type="SAM" id="MobiDB-lite"/>
    </source>
</evidence>
<gene>
    <name evidence="2" type="primary">sufR</name>
    <name evidence="2" type="ORF">BN46_0803</name>
    <name evidence="3" type="ORF">HMPREF9719_00695</name>
</gene>
<dbReference type="InterPro" id="IPR036388">
    <property type="entry name" value="WH-like_DNA-bd_sf"/>
</dbReference>